<dbReference type="SUPFAM" id="SSF56542">
    <property type="entry name" value="Substrate-binding domain of HMG-CoA reductase"/>
    <property type="match status" value="1"/>
</dbReference>
<dbReference type="GO" id="GO:0015936">
    <property type="term" value="P:coenzyme A metabolic process"/>
    <property type="evidence" value="ECO:0007669"/>
    <property type="project" value="InterPro"/>
</dbReference>
<dbReference type="NCBIfam" id="TIGR00533">
    <property type="entry name" value="HMG_CoA_R_NADP"/>
    <property type="match status" value="1"/>
</dbReference>
<comment type="catalytic activity">
    <reaction evidence="19">
        <text>(R)-mevalonate + 2 NADP(+) + CoA = (3S)-3-hydroxy-3-methylglutaryl-CoA + 2 NADPH + 2 H(+)</text>
        <dbReference type="Rhea" id="RHEA:15989"/>
        <dbReference type="ChEBI" id="CHEBI:15378"/>
        <dbReference type="ChEBI" id="CHEBI:36464"/>
        <dbReference type="ChEBI" id="CHEBI:43074"/>
        <dbReference type="ChEBI" id="CHEBI:57287"/>
        <dbReference type="ChEBI" id="CHEBI:57783"/>
        <dbReference type="ChEBI" id="CHEBI:58349"/>
        <dbReference type="EC" id="1.1.1.34"/>
    </reaction>
    <physiologicalReaction direction="right-to-left" evidence="19">
        <dbReference type="Rhea" id="RHEA:15991"/>
    </physiologicalReaction>
</comment>
<evidence type="ECO:0000256" key="18">
    <source>
        <dbReference type="ARBA" id="ARBA00023221"/>
    </source>
</evidence>
<dbReference type="FunFam" id="1.10.3270.10:FF:000001">
    <property type="entry name" value="3-hydroxy-3-methylglutaryl coenzyme A reductase"/>
    <property type="match status" value="1"/>
</dbReference>
<dbReference type="FunFam" id="3.90.770.10:FF:000002">
    <property type="entry name" value="3-hydroxy-3-methylglutaryl coenzyme A reductase"/>
    <property type="match status" value="1"/>
</dbReference>
<evidence type="ECO:0000256" key="5">
    <source>
        <dbReference type="ARBA" id="ARBA00022548"/>
    </source>
</evidence>
<dbReference type="PROSITE" id="PS50156">
    <property type="entry name" value="SSD"/>
    <property type="match status" value="1"/>
</dbReference>
<keyword evidence="5" id="KW-0153">Cholesterol metabolism</keyword>
<dbReference type="GO" id="GO:0008299">
    <property type="term" value="P:isoprenoid biosynthetic process"/>
    <property type="evidence" value="ECO:0007669"/>
    <property type="project" value="InterPro"/>
</dbReference>
<evidence type="ECO:0000259" key="22">
    <source>
        <dbReference type="PROSITE" id="PS50156"/>
    </source>
</evidence>
<evidence type="ECO:0000256" key="20">
    <source>
        <dbReference type="RuleBase" id="RU361219"/>
    </source>
</evidence>
<reference evidence="23" key="1">
    <citation type="submission" date="2025-08" db="UniProtKB">
        <authorList>
            <consortium name="Ensembl"/>
        </authorList>
    </citation>
    <scope>IDENTIFICATION</scope>
</reference>
<dbReference type="SUPFAM" id="SSF82866">
    <property type="entry name" value="Multidrug efflux transporter AcrB transmembrane domain"/>
    <property type="match status" value="1"/>
</dbReference>
<dbReference type="InterPro" id="IPR023076">
    <property type="entry name" value="HMG_CoA_Rdtase_CS"/>
</dbReference>
<evidence type="ECO:0000256" key="12">
    <source>
        <dbReference type="ARBA" id="ARBA00023002"/>
    </source>
</evidence>
<dbReference type="PRINTS" id="PR00071">
    <property type="entry name" value="HMGCOARDTASE"/>
</dbReference>
<keyword evidence="24" id="KW-1185">Reference proteome</keyword>
<dbReference type="PROSITE" id="PS01192">
    <property type="entry name" value="HMG_COA_REDUCTASE_3"/>
    <property type="match status" value="1"/>
</dbReference>
<evidence type="ECO:0000256" key="2">
    <source>
        <dbReference type="ARBA" id="ARBA00004585"/>
    </source>
</evidence>
<dbReference type="InterPro" id="IPR023074">
    <property type="entry name" value="HMG_CoA_Rdtase_cat_sf"/>
</dbReference>
<dbReference type="Proteomes" id="UP000694389">
    <property type="component" value="Unassembled WGS sequence"/>
</dbReference>
<dbReference type="GO" id="GO:0005789">
    <property type="term" value="C:endoplasmic reticulum membrane"/>
    <property type="evidence" value="ECO:0007669"/>
    <property type="project" value="UniProtKB-SubCell"/>
</dbReference>
<keyword evidence="14 20" id="KW-0472">Membrane</keyword>
<dbReference type="GO" id="GO:0006695">
    <property type="term" value="P:cholesterol biosynthetic process"/>
    <property type="evidence" value="ECO:0007669"/>
    <property type="project" value="UniProtKB-KW"/>
</dbReference>
<evidence type="ECO:0000256" key="1">
    <source>
        <dbReference type="ARBA" id="ARBA00004477"/>
    </source>
</evidence>
<keyword evidence="15" id="KW-0576">Peroxisome</keyword>
<keyword evidence="10" id="KW-0444">Lipid biosynthesis</keyword>
<dbReference type="Pfam" id="PF12349">
    <property type="entry name" value="Sterol-sensing"/>
    <property type="match status" value="1"/>
</dbReference>
<name>A0A8C4HZK3_DICLA</name>
<dbReference type="GO" id="GO:0005778">
    <property type="term" value="C:peroxisomal membrane"/>
    <property type="evidence" value="ECO:0007669"/>
    <property type="project" value="UniProtKB-SubCell"/>
</dbReference>
<feature type="transmembrane region" description="Helical" evidence="20">
    <location>
        <begin position="59"/>
        <end position="77"/>
    </location>
</feature>
<comment type="subcellular location">
    <subcellularLocation>
        <location evidence="1 20">Endoplasmic reticulum membrane</location>
        <topology evidence="1 20">Multi-pass membrane protein</topology>
    </subcellularLocation>
    <subcellularLocation>
        <location evidence="2">Peroxisome membrane</location>
        <topology evidence="2">Multi-pass membrane protein</topology>
    </subcellularLocation>
</comment>
<evidence type="ECO:0000256" key="21">
    <source>
        <dbReference type="SAM" id="MobiDB-lite"/>
    </source>
</evidence>
<dbReference type="InterPro" id="IPR009029">
    <property type="entry name" value="HMG_CoA_Rdtase_sub-bd_dom_sf"/>
</dbReference>
<accession>A0A8C4HZK3</accession>
<keyword evidence="7" id="KW-0152">Cholesterol biosynthesis</keyword>
<evidence type="ECO:0000256" key="13">
    <source>
        <dbReference type="ARBA" id="ARBA00023011"/>
    </source>
</evidence>
<dbReference type="Pfam" id="PF00368">
    <property type="entry name" value="HMG-CoA_red"/>
    <property type="match status" value="1"/>
</dbReference>
<dbReference type="RefSeq" id="XP_051267891.1">
    <property type="nucleotide sequence ID" value="XM_051411931.1"/>
</dbReference>
<evidence type="ECO:0000256" key="8">
    <source>
        <dbReference type="ARBA" id="ARBA00022824"/>
    </source>
</evidence>
<dbReference type="InterPro" id="IPR023282">
    <property type="entry name" value="HMG_CoA_Rdtase_N"/>
</dbReference>
<keyword evidence="17" id="KW-0325">Glycoprotein</keyword>
<feature type="transmembrane region" description="Helical" evidence="20">
    <location>
        <begin position="201"/>
        <end position="219"/>
    </location>
</feature>
<dbReference type="EC" id="1.1.1.34" evidence="20"/>
<dbReference type="FunFam" id="3.30.70.420:FF:000001">
    <property type="entry name" value="3-hydroxy-3-methylglutaryl coenzyme A reductase"/>
    <property type="match status" value="1"/>
</dbReference>
<dbReference type="InterPro" id="IPR000731">
    <property type="entry name" value="SSD"/>
</dbReference>
<keyword evidence="10" id="KW-0443">Lipid metabolism</keyword>
<keyword evidence="12 20" id="KW-0560">Oxidoreductase</keyword>
<dbReference type="InterPro" id="IPR004554">
    <property type="entry name" value="HMG_CoA_Rdtase_eu_arc"/>
</dbReference>
<dbReference type="Gene3D" id="1.10.3270.10">
    <property type="entry name" value="HMGR, N-terminal domain"/>
    <property type="match status" value="1"/>
</dbReference>
<dbReference type="OMA" id="YIYVQFK"/>
<evidence type="ECO:0000256" key="19">
    <source>
        <dbReference type="ARBA" id="ARBA00049909"/>
    </source>
</evidence>
<feature type="compositionally biased region" description="Polar residues" evidence="21">
    <location>
        <begin position="869"/>
        <end position="879"/>
    </location>
</feature>
<evidence type="ECO:0000256" key="10">
    <source>
        <dbReference type="ARBA" id="ARBA00022955"/>
    </source>
</evidence>
<dbReference type="GO" id="GO:0004420">
    <property type="term" value="F:hydroxymethylglutaryl-CoA reductase (NADPH) activity"/>
    <property type="evidence" value="ECO:0007669"/>
    <property type="project" value="UniProtKB-EC"/>
</dbReference>
<evidence type="ECO:0000313" key="23">
    <source>
        <dbReference type="Ensembl" id="ENSDLAP00005049390.1"/>
    </source>
</evidence>
<sequence length="879" mass="94819">MLAHLFRLHGLLVASHPWEVIVGTLVLTVCLMSMNSLAASNQMCSWNECPKVEEKIHSSDIIILTITRCMAIVYIYFQFKNLRQLGSKYILGIAGLFTVFSSFVFSTVVIHFFGKELTGLNEALPFFLLLIDLSKACALAKFALSSNSQEEVRENISQGMAILGPTFTLDALVECLVIGIGTMSGVPQLEIMCCFGCMSVLANYFVFMTFFPACVSLVLELSRENREGRPIWQLSHFARVLAEEEDNKPNPVTQRVKIIMSLGLALVHAHTRLAAENPGQNRTVDGPIAKRLEAGGTMLPLKLSSMDLEQVITLGLALLLAVKYVFFEQTETESSLSLKSPIISSPQTQRPRGTGECCWKELSAPKPQKIMNGTIATNYTSSAASDLKPSPEADTAFREKAEPPGASVDNGPSVSCFGESFALTPCVPQSPEARTLEECMAILSDPQRGASFLSDKEVMNLVTSRNILNYKLETVLETPERGVAIRREMLSPKLPVHSALACLPYKDYDYSKVMGTCCENVIGYMPVPVGVAGPLLLDEKQFYVPMATTEGCLVASTNRGCRALSLSGGCRSRILADGMTRGPVVRLPSACRAAEVKVWLETVDGFNAIKEVFDRTSRFARLEKLFVGLAGRNLYIRFQSQTGDAMGMNMLSKGTEQALHRLQQQYSDVQVLAVSGNYCTDKKSSAVNWIMGRGKAAVCEATIPASVVRELLKSNTAALVELNINKNLVGSAMAGSIGGFNAHAANIVAAIYIACGQDPAQTVGSSNCITQMEPAGPEGEDLYISCTMPSLELGTVGGGTNLPPQQACLQMLGVQGTSSNQPGENARQLARVVCGTVLAGELSLMAALAAGHLVKSHMTHNRSKANLPETPSSKSETAA</sequence>
<dbReference type="InterPro" id="IPR009023">
    <property type="entry name" value="HMG_CoA_Rdtase_NAD(P)-bd_sf"/>
</dbReference>
<comment type="pathway">
    <text evidence="3 20">Metabolic intermediate biosynthesis; (R)-mevalonate biosynthesis; (R)-mevalonate from acetyl-CoA: step 3/3.</text>
</comment>
<keyword evidence="11 20" id="KW-1133">Transmembrane helix</keyword>
<gene>
    <name evidence="23" type="primary">LOC127370157</name>
</gene>
<evidence type="ECO:0000256" key="17">
    <source>
        <dbReference type="ARBA" id="ARBA00023180"/>
    </source>
</evidence>
<dbReference type="PANTHER" id="PTHR10572">
    <property type="entry name" value="3-HYDROXY-3-METHYLGLUTARYL-COENZYME A REDUCTASE"/>
    <property type="match status" value="1"/>
</dbReference>
<dbReference type="SUPFAM" id="SSF55035">
    <property type="entry name" value="NAD-binding domain of HMG-CoA reductase"/>
    <property type="match status" value="1"/>
</dbReference>
<dbReference type="InterPro" id="IPR053958">
    <property type="entry name" value="HMGCR/SNAP/NPC1-like_SSD"/>
</dbReference>
<dbReference type="PROSITE" id="PS50065">
    <property type="entry name" value="HMG_COA_REDUCTASE_4"/>
    <property type="match status" value="1"/>
</dbReference>
<keyword evidence="6 20" id="KW-0812">Transmembrane</keyword>
<dbReference type="RefSeq" id="XP_051267893.1">
    <property type="nucleotide sequence ID" value="XM_051411933.1"/>
</dbReference>
<keyword evidence="16" id="KW-1207">Sterol metabolism</keyword>
<keyword evidence="18" id="KW-0753">Steroid metabolism</keyword>
<evidence type="ECO:0000256" key="15">
    <source>
        <dbReference type="ARBA" id="ARBA00023140"/>
    </source>
</evidence>
<dbReference type="GeneTree" id="ENSGT00940000155305"/>
<keyword evidence="10" id="KW-0752">Steroid biosynthesis</keyword>
<feature type="compositionally biased region" description="Basic and acidic residues" evidence="21">
    <location>
        <begin position="389"/>
        <end position="402"/>
    </location>
</feature>
<dbReference type="RefSeq" id="XP_051267894.1">
    <property type="nucleotide sequence ID" value="XM_051411934.1"/>
</dbReference>
<dbReference type="InterPro" id="IPR004816">
    <property type="entry name" value="HMG_CoA_Rdtase_metazoan"/>
</dbReference>
<evidence type="ECO:0000256" key="3">
    <source>
        <dbReference type="ARBA" id="ARBA00005084"/>
    </source>
</evidence>
<comment type="similarity">
    <text evidence="4 20">Belongs to the HMG-CoA reductase family.</text>
</comment>
<dbReference type="OrthoDB" id="310654at2759"/>
<feature type="domain" description="SSD" evidence="22">
    <location>
        <begin position="60"/>
        <end position="217"/>
    </location>
</feature>
<keyword evidence="13" id="KW-0756">Sterol biosynthesis</keyword>
<dbReference type="PANTHER" id="PTHR10572:SF24">
    <property type="entry name" value="3-HYDROXY-3-METHYLGLUTARYL-COENZYME A REDUCTASE"/>
    <property type="match status" value="1"/>
</dbReference>
<evidence type="ECO:0000256" key="6">
    <source>
        <dbReference type="ARBA" id="ARBA00022692"/>
    </source>
</evidence>
<evidence type="ECO:0000256" key="9">
    <source>
        <dbReference type="ARBA" id="ARBA00022857"/>
    </source>
</evidence>
<dbReference type="AlphaFoldDB" id="A0A8C4HZK3"/>
<reference evidence="23" key="2">
    <citation type="submission" date="2025-09" db="UniProtKB">
        <authorList>
            <consortium name="Ensembl"/>
        </authorList>
    </citation>
    <scope>IDENTIFICATION</scope>
</reference>
<dbReference type="InterPro" id="IPR002202">
    <property type="entry name" value="HMG_CoA_Rdtase"/>
</dbReference>
<organism evidence="23 24">
    <name type="scientific">Dicentrarchus labrax</name>
    <name type="common">European seabass</name>
    <name type="synonym">Morone labrax</name>
    <dbReference type="NCBI Taxonomy" id="13489"/>
    <lineage>
        <taxon>Eukaryota</taxon>
        <taxon>Metazoa</taxon>
        <taxon>Chordata</taxon>
        <taxon>Craniata</taxon>
        <taxon>Vertebrata</taxon>
        <taxon>Euteleostomi</taxon>
        <taxon>Actinopterygii</taxon>
        <taxon>Neopterygii</taxon>
        <taxon>Teleostei</taxon>
        <taxon>Neoteleostei</taxon>
        <taxon>Acanthomorphata</taxon>
        <taxon>Eupercaria</taxon>
        <taxon>Moronidae</taxon>
        <taxon>Dicentrarchus</taxon>
    </lineage>
</organism>
<keyword evidence="9 20" id="KW-0521">NADP</keyword>
<dbReference type="GO" id="GO:0050661">
    <property type="term" value="F:NADP binding"/>
    <property type="evidence" value="ECO:0007669"/>
    <property type="project" value="InterPro"/>
</dbReference>
<evidence type="ECO:0000256" key="16">
    <source>
        <dbReference type="ARBA" id="ARBA00023166"/>
    </source>
</evidence>
<dbReference type="RefSeq" id="XP_051267892.1">
    <property type="nucleotide sequence ID" value="XM_051411932.1"/>
</dbReference>
<dbReference type="Ensembl" id="ENSDLAT00005052643.2">
    <property type="protein sequence ID" value="ENSDLAP00005049390.1"/>
    <property type="gene ID" value="ENSDLAG00005021232.2"/>
</dbReference>
<keyword evidence="8 20" id="KW-0256">Endoplasmic reticulum</keyword>
<evidence type="ECO:0000256" key="11">
    <source>
        <dbReference type="ARBA" id="ARBA00022989"/>
    </source>
</evidence>
<dbReference type="PROSITE" id="PS00318">
    <property type="entry name" value="HMG_COA_REDUCTASE_2"/>
    <property type="match status" value="1"/>
</dbReference>
<dbReference type="NCBIfam" id="TIGR00920">
    <property type="entry name" value="2A060605"/>
    <property type="match status" value="1"/>
</dbReference>
<dbReference type="CDD" id="cd00643">
    <property type="entry name" value="HMG-CoA_reductase_classI"/>
    <property type="match status" value="1"/>
</dbReference>
<evidence type="ECO:0000256" key="14">
    <source>
        <dbReference type="ARBA" id="ARBA00023136"/>
    </source>
</evidence>
<feature type="region of interest" description="Disordered" evidence="21">
    <location>
        <begin position="381"/>
        <end position="411"/>
    </location>
</feature>
<dbReference type="UniPathway" id="UPA00058">
    <property type="reaction ID" value="UER00103"/>
</dbReference>
<protein>
    <recommendedName>
        <fullName evidence="20">3-hydroxy-3-methylglutaryl coenzyme A reductase</fullName>
        <shortName evidence="20">HMG-CoA reductase</shortName>
        <ecNumber evidence="20">1.1.1.34</ecNumber>
    </recommendedName>
</protein>
<evidence type="ECO:0000313" key="24">
    <source>
        <dbReference type="Proteomes" id="UP000694389"/>
    </source>
</evidence>
<evidence type="ECO:0000256" key="7">
    <source>
        <dbReference type="ARBA" id="ARBA00022778"/>
    </source>
</evidence>
<dbReference type="GeneID" id="127370157"/>
<evidence type="ECO:0000256" key="4">
    <source>
        <dbReference type="ARBA" id="ARBA00007661"/>
    </source>
</evidence>
<feature type="transmembrane region" description="Helical" evidence="20">
    <location>
        <begin position="20"/>
        <end position="39"/>
    </location>
</feature>
<feature type="transmembrane region" description="Helical" evidence="20">
    <location>
        <begin position="89"/>
        <end position="114"/>
    </location>
</feature>
<dbReference type="Gene3D" id="3.90.770.10">
    <property type="entry name" value="3-hydroxy-3-methylglutaryl-coenzyme A Reductase, Chain A, domain 2"/>
    <property type="match status" value="1"/>
</dbReference>
<proteinExistence type="inferred from homology"/>
<feature type="region of interest" description="Disordered" evidence="21">
    <location>
        <begin position="859"/>
        <end position="879"/>
    </location>
</feature>
<dbReference type="PROSITE" id="PS00066">
    <property type="entry name" value="HMG_COA_REDUCTASE_1"/>
    <property type="match status" value="1"/>
</dbReference>
<dbReference type="Gene3D" id="3.30.70.420">
    <property type="entry name" value="Hydroxymethylglutaryl-CoA reductase, class I/II, NAD/NADP-binding domain"/>
    <property type="match status" value="1"/>
</dbReference>